<keyword evidence="3" id="KW-1185">Reference proteome</keyword>
<evidence type="ECO:0000259" key="1">
    <source>
        <dbReference type="Pfam" id="PF12680"/>
    </source>
</evidence>
<dbReference type="RefSeq" id="WP_119052404.1">
    <property type="nucleotide sequence ID" value="NZ_CP032157.1"/>
</dbReference>
<evidence type="ECO:0000313" key="2">
    <source>
        <dbReference type="EMBL" id="AXY76527.1"/>
    </source>
</evidence>
<dbReference type="Gene3D" id="3.10.450.50">
    <property type="match status" value="1"/>
</dbReference>
<dbReference type="SUPFAM" id="SSF54427">
    <property type="entry name" value="NTF2-like"/>
    <property type="match status" value="1"/>
</dbReference>
<sequence length="141" mass="16111">MSAFTHPTTNDVDRSCQEVLQQAYEAFNARDIEAALACMDPDVEWPNAMESGYLYGHKAVHDYWVRQWIMIDPHVEPVHFSNCEDGNIMVEVHQVVRDLEGNLLLEETVNHAYLVLQGLIKRMEIRKVAIVPDQEITSMAG</sequence>
<name>A0A3B7MRS3_9BACT</name>
<dbReference type="Pfam" id="PF12680">
    <property type="entry name" value="SnoaL_2"/>
    <property type="match status" value="1"/>
</dbReference>
<gene>
    <name evidence="2" type="ORF">D3H65_22120</name>
</gene>
<reference evidence="2 3" key="1">
    <citation type="submission" date="2018-09" db="EMBL/GenBank/DDBJ databases">
        <title>Genome sequencing of strain 6GH32-13.</title>
        <authorList>
            <person name="Weon H.-Y."/>
            <person name="Heo J."/>
            <person name="Kwon S.-W."/>
        </authorList>
    </citation>
    <scope>NUCLEOTIDE SEQUENCE [LARGE SCALE GENOMIC DNA]</scope>
    <source>
        <strain evidence="2 3">5GH32-13</strain>
    </source>
</reference>
<dbReference type="OrthoDB" id="1353852at2"/>
<feature type="domain" description="SnoaL-like" evidence="1">
    <location>
        <begin position="21"/>
        <end position="92"/>
    </location>
</feature>
<dbReference type="InterPro" id="IPR037401">
    <property type="entry name" value="SnoaL-like"/>
</dbReference>
<organism evidence="2 3">
    <name type="scientific">Paraflavitalea soli</name>
    <dbReference type="NCBI Taxonomy" id="2315862"/>
    <lineage>
        <taxon>Bacteria</taxon>
        <taxon>Pseudomonadati</taxon>
        <taxon>Bacteroidota</taxon>
        <taxon>Chitinophagia</taxon>
        <taxon>Chitinophagales</taxon>
        <taxon>Chitinophagaceae</taxon>
        <taxon>Paraflavitalea</taxon>
    </lineage>
</organism>
<dbReference type="Proteomes" id="UP000263900">
    <property type="component" value="Chromosome"/>
</dbReference>
<proteinExistence type="predicted"/>
<dbReference type="EMBL" id="CP032157">
    <property type="protein sequence ID" value="AXY76527.1"/>
    <property type="molecule type" value="Genomic_DNA"/>
</dbReference>
<evidence type="ECO:0000313" key="3">
    <source>
        <dbReference type="Proteomes" id="UP000263900"/>
    </source>
</evidence>
<dbReference type="KEGG" id="pseg:D3H65_22120"/>
<dbReference type="InterPro" id="IPR032710">
    <property type="entry name" value="NTF2-like_dom_sf"/>
</dbReference>
<dbReference type="AlphaFoldDB" id="A0A3B7MRS3"/>
<accession>A0A3B7MRS3</accession>
<protein>
    <submittedName>
        <fullName evidence="2">Nuclear transport factor 2 family protein</fullName>
    </submittedName>
</protein>